<comment type="catalytic activity">
    <reaction evidence="4 5">
        <text>[thioredoxin]-disulfide + L-methionine + H2O = L-methionine (S)-S-oxide + [thioredoxin]-dithiol</text>
        <dbReference type="Rhea" id="RHEA:19993"/>
        <dbReference type="Rhea" id="RHEA-COMP:10698"/>
        <dbReference type="Rhea" id="RHEA-COMP:10700"/>
        <dbReference type="ChEBI" id="CHEBI:15377"/>
        <dbReference type="ChEBI" id="CHEBI:29950"/>
        <dbReference type="ChEBI" id="CHEBI:50058"/>
        <dbReference type="ChEBI" id="CHEBI:57844"/>
        <dbReference type="ChEBI" id="CHEBI:58772"/>
        <dbReference type="EC" id="1.8.4.11"/>
    </reaction>
</comment>
<evidence type="ECO:0000313" key="8">
    <source>
        <dbReference type="Proteomes" id="UP000321764"/>
    </source>
</evidence>
<evidence type="ECO:0000256" key="3">
    <source>
        <dbReference type="ARBA" id="ARBA00047806"/>
    </source>
</evidence>
<dbReference type="Proteomes" id="UP000321764">
    <property type="component" value="Unassembled WGS sequence"/>
</dbReference>
<comment type="function">
    <text evidence="5">Has an important function as a repair enzyme for proteins that have been inactivated by oxidation. Catalyzes the reversible oxidation-reduction of methionine sulfoxide in proteins to methionine.</text>
</comment>
<dbReference type="EC" id="1.8.4.11" evidence="5"/>
<dbReference type="Gene3D" id="3.30.1060.10">
    <property type="entry name" value="Peptide methionine sulphoxide reductase MsrA"/>
    <property type="match status" value="1"/>
</dbReference>
<comment type="caution">
    <text evidence="7">The sequence shown here is derived from an EMBL/GenBank/DDBJ whole genome shotgun (WGS) entry which is preliminary data.</text>
</comment>
<dbReference type="AlphaFoldDB" id="A0A5C8Z3S6"/>
<keyword evidence="2 5" id="KW-0560">Oxidoreductase</keyword>
<dbReference type="HAMAP" id="MF_01401">
    <property type="entry name" value="MsrA"/>
    <property type="match status" value="1"/>
</dbReference>
<dbReference type="GO" id="GO:0005737">
    <property type="term" value="C:cytoplasm"/>
    <property type="evidence" value="ECO:0007669"/>
    <property type="project" value="TreeGrafter"/>
</dbReference>
<dbReference type="EMBL" id="VKAD01000002">
    <property type="protein sequence ID" value="TXR51964.1"/>
    <property type="molecule type" value="Genomic_DNA"/>
</dbReference>
<dbReference type="Pfam" id="PF01625">
    <property type="entry name" value="PMSR"/>
    <property type="match status" value="1"/>
</dbReference>
<dbReference type="NCBIfam" id="TIGR00401">
    <property type="entry name" value="msrA"/>
    <property type="match status" value="1"/>
</dbReference>
<keyword evidence="8" id="KW-1185">Reference proteome</keyword>
<accession>A0A5C8Z3S6</accession>
<evidence type="ECO:0000256" key="5">
    <source>
        <dbReference type="HAMAP-Rule" id="MF_01401"/>
    </source>
</evidence>
<dbReference type="SUPFAM" id="SSF55068">
    <property type="entry name" value="Peptide methionine sulfoxide reductase"/>
    <property type="match status" value="1"/>
</dbReference>
<name>A0A5C8Z3S6_9GAMM</name>
<dbReference type="InterPro" id="IPR002569">
    <property type="entry name" value="Met_Sox_Rdtase_MsrA_dom"/>
</dbReference>
<dbReference type="PANTHER" id="PTHR42799">
    <property type="entry name" value="MITOCHONDRIAL PEPTIDE METHIONINE SULFOXIDE REDUCTASE"/>
    <property type="match status" value="1"/>
</dbReference>
<sequence>MLNEYELDQEAIVGREQAIQLDTEHAVLKTDMTELPKGHSRIWLGLGCFWGAERLFWQLPGVYSTAVGYAGGVTQNPSYEEVCSGATGHAEVVQVIFDPSQISLTALLAQFCQAHDPTQGLRQGNDIGAQYRSAIYGDAQQLAEAEKVLADYQSKLTADGFGKITTELKLASTFYYAEQYHQQYLHKNPNGYCGLKGTGVVCPI</sequence>
<evidence type="ECO:0000313" key="7">
    <source>
        <dbReference type="EMBL" id="TXR51964.1"/>
    </source>
</evidence>
<evidence type="ECO:0000256" key="1">
    <source>
        <dbReference type="ARBA" id="ARBA00005591"/>
    </source>
</evidence>
<reference evidence="7 8" key="1">
    <citation type="submission" date="2019-07" db="EMBL/GenBank/DDBJ databases">
        <title>Reinekea sp. strain SSH23 genome sequencing and assembly.</title>
        <authorList>
            <person name="Kim I."/>
        </authorList>
    </citation>
    <scope>NUCLEOTIDE SEQUENCE [LARGE SCALE GENOMIC DNA]</scope>
    <source>
        <strain evidence="7 8">SSH23</strain>
    </source>
</reference>
<organism evidence="7 8">
    <name type="scientific">Reinekea thalattae</name>
    <dbReference type="NCBI Taxonomy" id="2593301"/>
    <lineage>
        <taxon>Bacteria</taxon>
        <taxon>Pseudomonadati</taxon>
        <taxon>Pseudomonadota</taxon>
        <taxon>Gammaproteobacteria</taxon>
        <taxon>Oceanospirillales</taxon>
        <taxon>Saccharospirillaceae</taxon>
        <taxon>Reinekea</taxon>
    </lineage>
</organism>
<dbReference type="InterPro" id="IPR050162">
    <property type="entry name" value="MsrA_MetSO_reductase"/>
</dbReference>
<feature type="domain" description="Peptide methionine sulphoxide reductase MsrA" evidence="6">
    <location>
        <begin position="42"/>
        <end position="193"/>
    </location>
</feature>
<dbReference type="GO" id="GO:0034599">
    <property type="term" value="P:cellular response to oxidative stress"/>
    <property type="evidence" value="ECO:0007669"/>
    <property type="project" value="TreeGrafter"/>
</dbReference>
<feature type="active site" evidence="5">
    <location>
        <position position="48"/>
    </location>
</feature>
<dbReference type="OrthoDB" id="4174719at2"/>
<dbReference type="GO" id="GO:0033744">
    <property type="term" value="F:L-methionine:thioredoxin-disulfide S-oxidoreductase activity"/>
    <property type="evidence" value="ECO:0007669"/>
    <property type="project" value="RHEA"/>
</dbReference>
<dbReference type="GO" id="GO:0008113">
    <property type="term" value="F:peptide-methionine (S)-S-oxide reductase activity"/>
    <property type="evidence" value="ECO:0007669"/>
    <property type="project" value="UniProtKB-UniRule"/>
</dbReference>
<dbReference type="RefSeq" id="WP_147714559.1">
    <property type="nucleotide sequence ID" value="NZ_VKAD01000002.1"/>
</dbReference>
<dbReference type="InterPro" id="IPR036509">
    <property type="entry name" value="Met_Sox_Rdtase_MsrA_sf"/>
</dbReference>
<evidence type="ECO:0000256" key="4">
    <source>
        <dbReference type="ARBA" id="ARBA00048782"/>
    </source>
</evidence>
<evidence type="ECO:0000259" key="6">
    <source>
        <dbReference type="Pfam" id="PF01625"/>
    </source>
</evidence>
<evidence type="ECO:0000256" key="2">
    <source>
        <dbReference type="ARBA" id="ARBA00023002"/>
    </source>
</evidence>
<gene>
    <name evidence="5 7" type="primary">msrA</name>
    <name evidence="7" type="ORF">FME95_11115</name>
</gene>
<proteinExistence type="inferred from homology"/>
<comment type="similarity">
    <text evidence="1 5">Belongs to the MsrA Met sulfoxide reductase family.</text>
</comment>
<dbReference type="PANTHER" id="PTHR42799:SF2">
    <property type="entry name" value="MITOCHONDRIAL PEPTIDE METHIONINE SULFOXIDE REDUCTASE"/>
    <property type="match status" value="1"/>
</dbReference>
<comment type="catalytic activity">
    <reaction evidence="3 5">
        <text>L-methionyl-[protein] + [thioredoxin]-disulfide + H2O = L-methionyl-(S)-S-oxide-[protein] + [thioredoxin]-dithiol</text>
        <dbReference type="Rhea" id="RHEA:14217"/>
        <dbReference type="Rhea" id="RHEA-COMP:10698"/>
        <dbReference type="Rhea" id="RHEA-COMP:10700"/>
        <dbReference type="Rhea" id="RHEA-COMP:12313"/>
        <dbReference type="Rhea" id="RHEA-COMP:12315"/>
        <dbReference type="ChEBI" id="CHEBI:15377"/>
        <dbReference type="ChEBI" id="CHEBI:16044"/>
        <dbReference type="ChEBI" id="CHEBI:29950"/>
        <dbReference type="ChEBI" id="CHEBI:44120"/>
        <dbReference type="ChEBI" id="CHEBI:50058"/>
        <dbReference type="EC" id="1.8.4.11"/>
    </reaction>
</comment>
<dbReference type="FunFam" id="3.30.1060.10:FF:000001">
    <property type="entry name" value="Peptide methionine sulfoxide reductase MsrA"/>
    <property type="match status" value="1"/>
</dbReference>
<protein>
    <recommendedName>
        <fullName evidence="5">Peptide methionine sulfoxide reductase MsrA</fullName>
        <shortName evidence="5">Protein-methionine-S-oxide reductase</shortName>
        <ecNumber evidence="5">1.8.4.11</ecNumber>
    </recommendedName>
    <alternativeName>
        <fullName evidence="5">Peptide-methionine (S)-S-oxide reductase</fullName>
        <shortName evidence="5">Peptide Met(O) reductase</shortName>
    </alternativeName>
</protein>